<keyword evidence="3" id="KW-1185">Reference proteome</keyword>
<dbReference type="AlphaFoldDB" id="A0A9J8CY34"/>
<protein>
    <recommendedName>
        <fullName evidence="1">Transposase Tc1-like domain-containing protein</fullName>
    </recommendedName>
</protein>
<dbReference type="Gene3D" id="3.30.420.10">
    <property type="entry name" value="Ribonuclease H-like superfamily/Ribonuclease H"/>
    <property type="match status" value="1"/>
</dbReference>
<reference evidence="2" key="1">
    <citation type="submission" date="2025-08" db="UniProtKB">
        <authorList>
            <consortium name="Ensembl"/>
        </authorList>
    </citation>
    <scope>IDENTIFICATION</scope>
</reference>
<dbReference type="InterPro" id="IPR002492">
    <property type="entry name" value="Transposase_Tc1-like"/>
</dbReference>
<evidence type="ECO:0000259" key="1">
    <source>
        <dbReference type="Pfam" id="PF01498"/>
    </source>
</evidence>
<dbReference type="GO" id="GO:0003677">
    <property type="term" value="F:DNA binding"/>
    <property type="evidence" value="ECO:0007669"/>
    <property type="project" value="InterPro"/>
</dbReference>
<dbReference type="GO" id="GO:0015074">
    <property type="term" value="P:DNA integration"/>
    <property type="evidence" value="ECO:0007669"/>
    <property type="project" value="InterPro"/>
</dbReference>
<reference evidence="2" key="2">
    <citation type="submission" date="2025-09" db="UniProtKB">
        <authorList>
            <consortium name="Ensembl"/>
        </authorList>
    </citation>
    <scope>IDENTIFICATION</scope>
</reference>
<evidence type="ECO:0000313" key="3">
    <source>
        <dbReference type="Proteomes" id="UP001108240"/>
    </source>
</evidence>
<name>A0A9J8CY34_CYPCA</name>
<dbReference type="InterPro" id="IPR036397">
    <property type="entry name" value="RNaseH_sf"/>
</dbReference>
<dbReference type="Proteomes" id="UP001108240">
    <property type="component" value="Unplaced"/>
</dbReference>
<dbReference type="Pfam" id="PF01498">
    <property type="entry name" value="HTH_Tnp_Tc3_2"/>
    <property type="match status" value="1"/>
</dbReference>
<dbReference type="PANTHER" id="PTHR23022:SF134">
    <property type="entry name" value="TRANSPOSABLE ELEMENT TC1 TRANSPOSASE"/>
    <property type="match status" value="1"/>
</dbReference>
<proteinExistence type="predicted"/>
<dbReference type="GO" id="GO:0006313">
    <property type="term" value="P:DNA transposition"/>
    <property type="evidence" value="ECO:0007669"/>
    <property type="project" value="InterPro"/>
</dbReference>
<feature type="domain" description="Transposase Tc1-like" evidence="1">
    <location>
        <begin position="9"/>
        <end position="66"/>
    </location>
</feature>
<dbReference type="PANTHER" id="PTHR23022">
    <property type="entry name" value="TRANSPOSABLE ELEMENT-RELATED"/>
    <property type="match status" value="1"/>
</dbReference>
<dbReference type="InterPro" id="IPR052338">
    <property type="entry name" value="Transposase_5"/>
</dbReference>
<sequence>MQLQIGVSSSAELAQEWQQVGVRASARTVRPRLLDNSLVSRRAAKKPLLSKKNVKDRLKFCRKYKDCTAEDWCKVIFNDEAPFRLFGTSGKSIFWRRKYERYHESCDRPAVKHPETIHVWGCFSTKGVGSLIILPKNTAMNKEWFQNVLQERLLPTIHEQFGDDPCMMEHHVTKQE</sequence>
<organism evidence="2 3">
    <name type="scientific">Cyprinus carpio carpio</name>
    <dbReference type="NCBI Taxonomy" id="630221"/>
    <lineage>
        <taxon>Eukaryota</taxon>
        <taxon>Metazoa</taxon>
        <taxon>Chordata</taxon>
        <taxon>Craniata</taxon>
        <taxon>Vertebrata</taxon>
        <taxon>Euteleostomi</taxon>
        <taxon>Actinopterygii</taxon>
        <taxon>Neopterygii</taxon>
        <taxon>Teleostei</taxon>
        <taxon>Ostariophysi</taxon>
        <taxon>Cypriniformes</taxon>
        <taxon>Cyprinidae</taxon>
        <taxon>Cyprininae</taxon>
        <taxon>Cyprinus</taxon>
    </lineage>
</organism>
<dbReference type="Ensembl" id="ENSCCRT00000112074.1">
    <property type="protein sequence ID" value="ENSCCRP00000170035.1"/>
    <property type="gene ID" value="ENSCCRG00000076969.1"/>
</dbReference>
<dbReference type="GeneTree" id="ENSGT01150000286914"/>
<evidence type="ECO:0000313" key="2">
    <source>
        <dbReference type="Ensembl" id="ENSCCRP00000170035.1"/>
    </source>
</evidence>
<accession>A0A9J8CY34</accession>